<gene>
    <name evidence="2" type="primary">LOC106117787</name>
</gene>
<dbReference type="GeneID" id="106117787"/>
<feature type="region of interest" description="Disordered" evidence="1">
    <location>
        <begin position="1"/>
        <end position="40"/>
    </location>
</feature>
<dbReference type="AlphaFoldDB" id="A0AAJ6Z953"/>
<dbReference type="RefSeq" id="XP_013167676.1">
    <property type="nucleotide sequence ID" value="XM_013312222.1"/>
</dbReference>
<evidence type="ECO:0000313" key="2">
    <source>
        <dbReference type="RefSeq" id="XP_013167676.1"/>
    </source>
</evidence>
<sequence>MPWPERRDVSYYSGHRTTHPVMESPRRSGSVSPRRKSARPIYRPSAVSDLITYADYEDSNMISSIPERDWRLLAALARKREENAERDRLADEFHKMWREEKREREMIEAQTSEQFKQYIKEKRRQERCLGELVQGRRRLHQHALRGQLLDCIRYKDHRAKELMAFHDDRKVSRIIDNALEEESRAYLAADRRSRQHAAEHCRRSVQFIHALQREEEANKRRNALLRDTSQRVAISNALSSWESSLLRQEVAAEDAYRRAHAMARVAQTDARATRLARERDVRVRRARRLADFTERLRDAVKIGQM</sequence>
<reference evidence="2" key="1">
    <citation type="submission" date="2025-08" db="UniProtKB">
        <authorList>
            <consortium name="RefSeq"/>
        </authorList>
    </citation>
    <scope>IDENTIFICATION</scope>
</reference>
<organism evidence="2">
    <name type="scientific">Papilio xuthus</name>
    <name type="common">Asian swallowtail butterfly</name>
    <dbReference type="NCBI Taxonomy" id="66420"/>
    <lineage>
        <taxon>Eukaryota</taxon>
        <taxon>Metazoa</taxon>
        <taxon>Ecdysozoa</taxon>
        <taxon>Arthropoda</taxon>
        <taxon>Hexapoda</taxon>
        <taxon>Insecta</taxon>
        <taxon>Pterygota</taxon>
        <taxon>Neoptera</taxon>
        <taxon>Endopterygota</taxon>
        <taxon>Lepidoptera</taxon>
        <taxon>Glossata</taxon>
        <taxon>Ditrysia</taxon>
        <taxon>Papilionoidea</taxon>
        <taxon>Papilionidae</taxon>
        <taxon>Papilioninae</taxon>
        <taxon>Papilio</taxon>
    </lineage>
</organism>
<accession>A0AAJ6Z953</accession>
<evidence type="ECO:0000256" key="1">
    <source>
        <dbReference type="SAM" id="MobiDB-lite"/>
    </source>
</evidence>
<proteinExistence type="predicted"/>
<name>A0AAJ6Z953_PAPXU</name>
<protein>
    <submittedName>
        <fullName evidence="2">Uncharacterized protein LOC106117787 isoform X1</fullName>
    </submittedName>
</protein>
<dbReference type="KEGG" id="pxu:106117787"/>
<dbReference type="Proteomes" id="UP000694872">
    <property type="component" value="Unplaced"/>
</dbReference>